<dbReference type="InterPro" id="IPR015075">
    <property type="entry name" value="AtaL"/>
</dbReference>
<gene>
    <name evidence="1" type="ORF">K504DRAFT_378900</name>
</gene>
<protein>
    <submittedName>
        <fullName evidence="1">DUF1857-domain-containing protein</fullName>
    </submittedName>
</protein>
<proteinExistence type="predicted"/>
<organism evidence="1 2">
    <name type="scientific">Pleomassaria siparia CBS 279.74</name>
    <dbReference type="NCBI Taxonomy" id="1314801"/>
    <lineage>
        <taxon>Eukaryota</taxon>
        <taxon>Fungi</taxon>
        <taxon>Dikarya</taxon>
        <taxon>Ascomycota</taxon>
        <taxon>Pezizomycotina</taxon>
        <taxon>Dothideomycetes</taxon>
        <taxon>Pleosporomycetidae</taxon>
        <taxon>Pleosporales</taxon>
        <taxon>Pleomassariaceae</taxon>
        <taxon>Pleomassaria</taxon>
    </lineage>
</organism>
<dbReference type="AlphaFoldDB" id="A0A6G1K933"/>
<dbReference type="Proteomes" id="UP000799428">
    <property type="component" value="Unassembled WGS sequence"/>
</dbReference>
<dbReference type="Pfam" id="PF08982">
    <property type="entry name" value="AtaL"/>
    <property type="match status" value="1"/>
</dbReference>
<evidence type="ECO:0000313" key="2">
    <source>
        <dbReference type="Proteomes" id="UP000799428"/>
    </source>
</evidence>
<dbReference type="EMBL" id="MU005770">
    <property type="protein sequence ID" value="KAF2709324.1"/>
    <property type="molecule type" value="Genomic_DNA"/>
</dbReference>
<dbReference type="SUPFAM" id="SSF55961">
    <property type="entry name" value="Bet v1-like"/>
    <property type="match status" value="1"/>
</dbReference>
<dbReference type="InterPro" id="IPR023393">
    <property type="entry name" value="START-like_dom_sf"/>
</dbReference>
<name>A0A6G1K933_9PLEO</name>
<sequence>MPTTFNYAFSAPINPPNVTPTLTKPQVWAGLERKMRFAHEFVPVITSCEVLEDKDGVVTRVVKFEEGTGPGMDVAKEVVKGFKPAWVDFEQENGAHIRNVISETDAGLFMTYMFEIRYGKDLKGDEADTEYERMAKHAVDSSIDVMREMVKDGRVQ</sequence>
<dbReference type="OrthoDB" id="2320332at2759"/>
<accession>A0A6G1K933</accession>
<dbReference type="Gene3D" id="3.30.530.20">
    <property type="match status" value="1"/>
</dbReference>
<keyword evidence="2" id="KW-1185">Reference proteome</keyword>
<reference evidence="1" key="1">
    <citation type="journal article" date="2020" name="Stud. Mycol.">
        <title>101 Dothideomycetes genomes: a test case for predicting lifestyles and emergence of pathogens.</title>
        <authorList>
            <person name="Haridas S."/>
            <person name="Albert R."/>
            <person name="Binder M."/>
            <person name="Bloem J."/>
            <person name="Labutti K."/>
            <person name="Salamov A."/>
            <person name="Andreopoulos B."/>
            <person name="Baker S."/>
            <person name="Barry K."/>
            <person name="Bills G."/>
            <person name="Bluhm B."/>
            <person name="Cannon C."/>
            <person name="Castanera R."/>
            <person name="Culley D."/>
            <person name="Daum C."/>
            <person name="Ezra D."/>
            <person name="Gonzalez J."/>
            <person name="Henrissat B."/>
            <person name="Kuo A."/>
            <person name="Liang C."/>
            <person name="Lipzen A."/>
            <person name="Lutzoni F."/>
            <person name="Magnuson J."/>
            <person name="Mondo S."/>
            <person name="Nolan M."/>
            <person name="Ohm R."/>
            <person name="Pangilinan J."/>
            <person name="Park H.-J."/>
            <person name="Ramirez L."/>
            <person name="Alfaro M."/>
            <person name="Sun H."/>
            <person name="Tritt A."/>
            <person name="Yoshinaga Y."/>
            <person name="Zwiers L.-H."/>
            <person name="Turgeon B."/>
            <person name="Goodwin S."/>
            <person name="Spatafora J."/>
            <person name="Crous P."/>
            <person name="Grigoriev I."/>
        </authorList>
    </citation>
    <scope>NUCLEOTIDE SEQUENCE</scope>
    <source>
        <strain evidence="1">CBS 279.74</strain>
    </source>
</reference>
<evidence type="ECO:0000313" key="1">
    <source>
        <dbReference type="EMBL" id="KAF2709324.1"/>
    </source>
</evidence>